<dbReference type="AlphaFoldDB" id="A0A7W8GF77"/>
<keyword evidence="1" id="KW-0175">Coiled coil</keyword>
<evidence type="ECO:0000256" key="1">
    <source>
        <dbReference type="SAM" id="Coils"/>
    </source>
</evidence>
<evidence type="ECO:0000313" key="3">
    <source>
        <dbReference type="Proteomes" id="UP000525389"/>
    </source>
</evidence>
<dbReference type="Proteomes" id="UP000525389">
    <property type="component" value="Unassembled WGS sequence"/>
</dbReference>
<sequence>MTKLPVTAADKDALIASAAAVGIKVTRTSKDFFLEDGDDKARVTPTEIKRLIADAQLQAAHEEDERAEALALADEIREQEASGDVTDEVEVLPGEAPALQSVPVEEAVEAPADPKTSNHAQRVGGLRPIKEAKPKTEKAAKVVVKWGPPCGGDLGGVPAALHEEGRNPIVHLSFTPASTHKNKEEAAAAARRGSTAGWLAALAQDVDGTQFWIVATTNERGNLVLDGQEVRLELLTGKEAETYREKVKNARFKTKSQWVAQAI</sequence>
<keyword evidence="3" id="KW-1185">Reference proteome</keyword>
<name>A0A7W8GF77_9DEIO</name>
<accession>A0A7W8GF77</accession>
<proteinExistence type="predicted"/>
<organism evidence="2 3">
    <name type="scientific">Deinococcus budaensis</name>
    <dbReference type="NCBI Taxonomy" id="1665626"/>
    <lineage>
        <taxon>Bacteria</taxon>
        <taxon>Thermotogati</taxon>
        <taxon>Deinococcota</taxon>
        <taxon>Deinococci</taxon>
        <taxon>Deinococcales</taxon>
        <taxon>Deinococcaceae</taxon>
        <taxon>Deinococcus</taxon>
    </lineage>
</organism>
<reference evidence="2 3" key="1">
    <citation type="submission" date="2020-08" db="EMBL/GenBank/DDBJ databases">
        <title>Genomic Encyclopedia of Type Strains, Phase IV (KMG-IV): sequencing the most valuable type-strain genomes for metagenomic binning, comparative biology and taxonomic classification.</title>
        <authorList>
            <person name="Goeker M."/>
        </authorList>
    </citation>
    <scope>NUCLEOTIDE SEQUENCE [LARGE SCALE GENOMIC DNA]</scope>
    <source>
        <strain evidence="2 3">DSM 101791</strain>
    </source>
</reference>
<protein>
    <submittedName>
        <fullName evidence="2">Uncharacterized protein</fullName>
    </submittedName>
</protein>
<evidence type="ECO:0000313" key="2">
    <source>
        <dbReference type="EMBL" id="MBB5234507.1"/>
    </source>
</evidence>
<dbReference type="EMBL" id="JACHFN010000006">
    <property type="protein sequence ID" value="MBB5234507.1"/>
    <property type="molecule type" value="Genomic_DNA"/>
</dbReference>
<comment type="caution">
    <text evidence="2">The sequence shown here is derived from an EMBL/GenBank/DDBJ whole genome shotgun (WGS) entry which is preliminary data.</text>
</comment>
<feature type="coiled-coil region" evidence="1">
    <location>
        <begin position="52"/>
        <end position="79"/>
    </location>
</feature>
<dbReference type="RefSeq" id="WP_184028417.1">
    <property type="nucleotide sequence ID" value="NZ_JACHFN010000006.1"/>
</dbReference>
<gene>
    <name evidence="2" type="ORF">HNQ09_001945</name>
</gene>